<dbReference type="Proteomes" id="UP001516400">
    <property type="component" value="Unassembled WGS sequence"/>
</dbReference>
<proteinExistence type="predicted"/>
<comment type="caution">
    <text evidence="2">The sequence shown here is derived from an EMBL/GenBank/DDBJ whole genome shotgun (WGS) entry which is preliminary data.</text>
</comment>
<evidence type="ECO:0008006" key="4">
    <source>
        <dbReference type="Google" id="ProtNLM"/>
    </source>
</evidence>
<feature type="region of interest" description="Disordered" evidence="1">
    <location>
        <begin position="245"/>
        <end position="289"/>
    </location>
</feature>
<protein>
    <recommendedName>
        <fullName evidence="4">Gag-like protein</fullName>
    </recommendedName>
</protein>
<evidence type="ECO:0000313" key="2">
    <source>
        <dbReference type="EMBL" id="KAL3279449.1"/>
    </source>
</evidence>
<sequence length="409" mass="46196">MSSSTAHNSQSPNLTSSQSYSNAAATDSFKFSTKQQAIIINGIDDTKINDYLKAIGTITPPKNVIFASKISNNRICVYFTNTQIVEGIMKKYKTITVNGTETEIRRLITSAHTLVISNVSLSIPHHIIEHELAVLGLIAVSKLTFLKIGSTENEFSHVLSFRRQIYLNPNNRFSIPDSLVISHDDTSYRLFLSVEGLNCSKCRSIGHDDSNCKEQEGSSMKSNDTPTTNIERYAEQQGMDIQIQPETNQNQPNITNTELFTNNDRPNQHKQSKALKRQISQSPEIRENTEDSNLFTVPTRKPLKKPKNDKKTYEKFEEIIANKTLPYTLNVNELRDFLENSTPLKNVIIIAKNCTQDLPSLTKMLKDLRLLAEKTVKNKITRIINTLTSSKDEEIPITSEDETDKEPED</sequence>
<reference evidence="2 3" key="1">
    <citation type="journal article" date="2021" name="BMC Biol.">
        <title>Horizontally acquired antibacterial genes associated with adaptive radiation of ladybird beetles.</title>
        <authorList>
            <person name="Li H.S."/>
            <person name="Tang X.F."/>
            <person name="Huang Y.H."/>
            <person name="Xu Z.Y."/>
            <person name="Chen M.L."/>
            <person name="Du X.Y."/>
            <person name="Qiu B.Y."/>
            <person name="Chen P.T."/>
            <person name="Zhang W."/>
            <person name="Slipinski A."/>
            <person name="Escalona H.E."/>
            <person name="Waterhouse R.M."/>
            <person name="Zwick A."/>
            <person name="Pang H."/>
        </authorList>
    </citation>
    <scope>NUCLEOTIDE SEQUENCE [LARGE SCALE GENOMIC DNA]</scope>
    <source>
        <strain evidence="2">SYSU2018</strain>
    </source>
</reference>
<feature type="compositionally biased region" description="Polar residues" evidence="1">
    <location>
        <begin position="245"/>
        <end position="265"/>
    </location>
</feature>
<feature type="compositionally biased region" description="Polar residues" evidence="1">
    <location>
        <begin position="217"/>
        <end position="227"/>
    </location>
</feature>
<organism evidence="2 3">
    <name type="scientific">Cryptolaemus montrouzieri</name>
    <dbReference type="NCBI Taxonomy" id="559131"/>
    <lineage>
        <taxon>Eukaryota</taxon>
        <taxon>Metazoa</taxon>
        <taxon>Ecdysozoa</taxon>
        <taxon>Arthropoda</taxon>
        <taxon>Hexapoda</taxon>
        <taxon>Insecta</taxon>
        <taxon>Pterygota</taxon>
        <taxon>Neoptera</taxon>
        <taxon>Endopterygota</taxon>
        <taxon>Coleoptera</taxon>
        <taxon>Polyphaga</taxon>
        <taxon>Cucujiformia</taxon>
        <taxon>Coccinelloidea</taxon>
        <taxon>Coccinellidae</taxon>
        <taxon>Scymninae</taxon>
        <taxon>Scymnini</taxon>
        <taxon>Cryptolaemus</taxon>
    </lineage>
</organism>
<feature type="region of interest" description="Disordered" evidence="1">
    <location>
        <begin position="208"/>
        <end position="227"/>
    </location>
</feature>
<name>A0ABD2NLN8_9CUCU</name>
<accession>A0ABD2NLN8</accession>
<gene>
    <name evidence="2" type="ORF">HHI36_016960</name>
</gene>
<evidence type="ECO:0000313" key="3">
    <source>
        <dbReference type="Proteomes" id="UP001516400"/>
    </source>
</evidence>
<keyword evidence="3" id="KW-1185">Reference proteome</keyword>
<dbReference type="EMBL" id="JABFTP020000124">
    <property type="protein sequence ID" value="KAL3279449.1"/>
    <property type="molecule type" value="Genomic_DNA"/>
</dbReference>
<dbReference type="AlphaFoldDB" id="A0ABD2NLN8"/>
<evidence type="ECO:0000256" key="1">
    <source>
        <dbReference type="SAM" id="MobiDB-lite"/>
    </source>
</evidence>